<dbReference type="PANTHER" id="PTHR10902">
    <property type="entry name" value="60S RIBOSOMAL PROTEIN L35A"/>
    <property type="match status" value="1"/>
</dbReference>
<dbReference type="InterPro" id="IPR009000">
    <property type="entry name" value="Transl_B-barrel_sf"/>
</dbReference>
<gene>
    <name evidence="6" type="ORF">SKAU_G00206580</name>
</gene>
<dbReference type="InterPro" id="IPR038661">
    <property type="entry name" value="Ribosomal_eL33_sf"/>
</dbReference>
<dbReference type="GO" id="GO:0005840">
    <property type="term" value="C:ribosome"/>
    <property type="evidence" value="ECO:0007669"/>
    <property type="project" value="UniProtKB-KW"/>
</dbReference>
<dbReference type="GO" id="GO:0003735">
    <property type="term" value="F:structural constituent of ribosome"/>
    <property type="evidence" value="ECO:0007669"/>
    <property type="project" value="InterPro"/>
</dbReference>
<comment type="similarity">
    <text evidence="1">Belongs to the eukaryotic ribosomal protein eL33 family.</text>
</comment>
<reference evidence="6" key="1">
    <citation type="journal article" date="2023" name="Science">
        <title>Genome structures resolve the early diversification of teleost fishes.</title>
        <authorList>
            <person name="Parey E."/>
            <person name="Louis A."/>
            <person name="Montfort J."/>
            <person name="Bouchez O."/>
            <person name="Roques C."/>
            <person name="Iampietro C."/>
            <person name="Lluch J."/>
            <person name="Castinel A."/>
            <person name="Donnadieu C."/>
            <person name="Desvignes T."/>
            <person name="Floi Bucao C."/>
            <person name="Jouanno E."/>
            <person name="Wen M."/>
            <person name="Mejri S."/>
            <person name="Dirks R."/>
            <person name="Jansen H."/>
            <person name="Henkel C."/>
            <person name="Chen W.J."/>
            <person name="Zahm M."/>
            <person name="Cabau C."/>
            <person name="Klopp C."/>
            <person name="Thompson A.W."/>
            <person name="Robinson-Rechavi M."/>
            <person name="Braasch I."/>
            <person name="Lecointre G."/>
            <person name="Bobe J."/>
            <person name="Postlethwait J.H."/>
            <person name="Berthelot C."/>
            <person name="Roest Crollius H."/>
            <person name="Guiguen Y."/>
        </authorList>
    </citation>
    <scope>NUCLEOTIDE SEQUENCE</scope>
    <source>
        <strain evidence="6">WJC10195</strain>
    </source>
</reference>
<evidence type="ECO:0000313" key="6">
    <source>
        <dbReference type="EMBL" id="KAJ8357864.1"/>
    </source>
</evidence>
<keyword evidence="2" id="KW-0689">Ribosomal protein</keyword>
<accession>A0A9Q1IXT7</accession>
<dbReference type="GO" id="GO:1990904">
    <property type="term" value="C:ribonucleoprotein complex"/>
    <property type="evidence" value="ECO:0007669"/>
    <property type="project" value="UniProtKB-KW"/>
</dbReference>
<dbReference type="Gene3D" id="2.40.10.190">
    <property type="entry name" value="translation elongation factor selb, chain A, domain 4"/>
    <property type="match status" value="1"/>
</dbReference>
<evidence type="ECO:0000256" key="2">
    <source>
        <dbReference type="ARBA" id="ARBA00022980"/>
    </source>
</evidence>
<dbReference type="AlphaFoldDB" id="A0A9Q1IXT7"/>
<keyword evidence="7" id="KW-1185">Reference proteome</keyword>
<evidence type="ECO:0000256" key="5">
    <source>
        <dbReference type="ARBA" id="ARBA00035530"/>
    </source>
</evidence>
<dbReference type="SUPFAM" id="SSF50447">
    <property type="entry name" value="Translation proteins"/>
    <property type="match status" value="1"/>
</dbReference>
<comment type="caution">
    <text evidence="6">The sequence shown here is derived from an EMBL/GenBank/DDBJ whole genome shotgun (WGS) entry which is preliminary data.</text>
</comment>
<dbReference type="Pfam" id="PF01247">
    <property type="entry name" value="Ribosomal_L35Ae"/>
    <property type="match status" value="1"/>
</dbReference>
<evidence type="ECO:0000313" key="7">
    <source>
        <dbReference type="Proteomes" id="UP001152622"/>
    </source>
</evidence>
<dbReference type="EMBL" id="JAINUF010000006">
    <property type="protein sequence ID" value="KAJ8357864.1"/>
    <property type="molecule type" value="Genomic_DNA"/>
</dbReference>
<proteinExistence type="inferred from homology"/>
<organism evidence="6 7">
    <name type="scientific">Synaphobranchus kaupii</name>
    <name type="common">Kaup's arrowtooth eel</name>
    <dbReference type="NCBI Taxonomy" id="118154"/>
    <lineage>
        <taxon>Eukaryota</taxon>
        <taxon>Metazoa</taxon>
        <taxon>Chordata</taxon>
        <taxon>Craniata</taxon>
        <taxon>Vertebrata</taxon>
        <taxon>Euteleostomi</taxon>
        <taxon>Actinopterygii</taxon>
        <taxon>Neopterygii</taxon>
        <taxon>Teleostei</taxon>
        <taxon>Anguilliformes</taxon>
        <taxon>Synaphobranchidae</taxon>
        <taxon>Synaphobranchus</taxon>
    </lineage>
</organism>
<sequence>MHQRSSAAWRRCSYPPLTMSGKWRGVYTRVRRRCAYVYNAKRDTVTPGGGSNKTRVIWGQSHSGMIRAKISSNLPTKTIGHGVCVMLYPSRV</sequence>
<keyword evidence="3" id="KW-0687">Ribonucleoprotein</keyword>
<protein>
    <recommendedName>
        <fullName evidence="4">Large ribosomal subunit protein eL33</fullName>
    </recommendedName>
    <alternativeName>
        <fullName evidence="5">60S ribosomal protein L35a</fullName>
    </alternativeName>
</protein>
<dbReference type="GO" id="GO:0006412">
    <property type="term" value="P:translation"/>
    <property type="evidence" value="ECO:0007669"/>
    <property type="project" value="InterPro"/>
</dbReference>
<dbReference type="OrthoDB" id="1166329at2759"/>
<name>A0A9Q1IXT7_SYNKA</name>
<dbReference type="Proteomes" id="UP001152622">
    <property type="component" value="Chromosome 6"/>
</dbReference>
<evidence type="ECO:0000256" key="1">
    <source>
        <dbReference type="ARBA" id="ARBA00009269"/>
    </source>
</evidence>
<evidence type="ECO:0000256" key="3">
    <source>
        <dbReference type="ARBA" id="ARBA00023274"/>
    </source>
</evidence>
<evidence type="ECO:0000256" key="4">
    <source>
        <dbReference type="ARBA" id="ARBA00035228"/>
    </source>
</evidence>
<dbReference type="InterPro" id="IPR001780">
    <property type="entry name" value="Ribosomal_eL33"/>
</dbReference>